<dbReference type="SMART" id="SM00388">
    <property type="entry name" value="HisKA"/>
    <property type="match status" value="1"/>
</dbReference>
<dbReference type="PROSITE" id="PS50112">
    <property type="entry name" value="PAS"/>
    <property type="match status" value="1"/>
</dbReference>
<dbReference type="InterPro" id="IPR000700">
    <property type="entry name" value="PAS-assoc_C"/>
</dbReference>
<dbReference type="EC" id="2.7.13.3" evidence="2"/>
<evidence type="ECO:0000259" key="8">
    <source>
        <dbReference type="PROSITE" id="PS50109"/>
    </source>
</evidence>
<feature type="domain" description="Histidine kinase" evidence="8">
    <location>
        <begin position="385"/>
        <end position="605"/>
    </location>
</feature>
<keyword evidence="7" id="KW-0472">Membrane</keyword>
<dbReference type="Gene3D" id="3.30.565.10">
    <property type="entry name" value="Histidine kinase-like ATPase, C-terminal domain"/>
    <property type="match status" value="1"/>
</dbReference>
<dbReference type="CDD" id="cd17546">
    <property type="entry name" value="REC_hyHK_CKI1_RcsC-like"/>
    <property type="match status" value="1"/>
</dbReference>
<dbReference type="Pfam" id="PF02518">
    <property type="entry name" value="HATPase_c"/>
    <property type="match status" value="1"/>
</dbReference>
<keyword evidence="7" id="KW-1133">Transmembrane helix</keyword>
<feature type="transmembrane region" description="Helical" evidence="7">
    <location>
        <begin position="41"/>
        <end position="69"/>
    </location>
</feature>
<dbReference type="PROSITE" id="PS50113">
    <property type="entry name" value="PAC"/>
    <property type="match status" value="1"/>
</dbReference>
<dbReference type="CDD" id="cd16922">
    <property type="entry name" value="HATPase_EvgS-ArcB-TorS-like"/>
    <property type="match status" value="1"/>
</dbReference>
<dbReference type="SMART" id="SM00387">
    <property type="entry name" value="HATPase_c"/>
    <property type="match status" value="1"/>
</dbReference>
<dbReference type="PROSITE" id="PS50110">
    <property type="entry name" value="RESPONSE_REGULATORY"/>
    <property type="match status" value="1"/>
</dbReference>
<dbReference type="Gene3D" id="1.10.287.130">
    <property type="match status" value="1"/>
</dbReference>
<evidence type="ECO:0000313" key="12">
    <source>
        <dbReference type="EMBL" id="MBY6141452.1"/>
    </source>
</evidence>
<evidence type="ECO:0000256" key="4">
    <source>
        <dbReference type="ARBA" id="ARBA00023012"/>
    </source>
</evidence>
<dbReference type="Gene3D" id="3.40.50.2300">
    <property type="match status" value="1"/>
</dbReference>
<dbReference type="PROSITE" id="PS50109">
    <property type="entry name" value="HIS_KIN"/>
    <property type="match status" value="1"/>
</dbReference>
<comment type="caution">
    <text evidence="12">The sequence shown here is derived from an EMBL/GenBank/DDBJ whole genome shotgun (WGS) entry which is preliminary data.</text>
</comment>
<dbReference type="PANTHER" id="PTHR45339:SF1">
    <property type="entry name" value="HYBRID SIGNAL TRANSDUCTION HISTIDINE KINASE J"/>
    <property type="match status" value="1"/>
</dbReference>
<dbReference type="InterPro" id="IPR005467">
    <property type="entry name" value="His_kinase_dom"/>
</dbReference>
<dbReference type="NCBIfam" id="TIGR00229">
    <property type="entry name" value="sensory_box"/>
    <property type="match status" value="1"/>
</dbReference>
<keyword evidence="13" id="KW-1185">Reference proteome</keyword>
<evidence type="ECO:0000256" key="2">
    <source>
        <dbReference type="ARBA" id="ARBA00012438"/>
    </source>
</evidence>
<evidence type="ECO:0000256" key="5">
    <source>
        <dbReference type="PROSITE-ProRule" id="PRU00169"/>
    </source>
</evidence>
<dbReference type="SUPFAM" id="SSF55874">
    <property type="entry name" value="ATPase domain of HSP90 chaperone/DNA topoisomerase II/histidine kinase"/>
    <property type="match status" value="1"/>
</dbReference>
<dbReference type="InterPro" id="IPR000014">
    <property type="entry name" value="PAS"/>
</dbReference>
<dbReference type="PANTHER" id="PTHR45339">
    <property type="entry name" value="HYBRID SIGNAL TRANSDUCTION HISTIDINE KINASE J"/>
    <property type="match status" value="1"/>
</dbReference>
<dbReference type="InterPro" id="IPR011006">
    <property type="entry name" value="CheY-like_superfamily"/>
</dbReference>
<feature type="domain" description="PAS" evidence="10">
    <location>
        <begin position="241"/>
        <end position="285"/>
    </location>
</feature>
<evidence type="ECO:0000256" key="6">
    <source>
        <dbReference type="SAM" id="Coils"/>
    </source>
</evidence>
<dbReference type="SUPFAM" id="SSF52172">
    <property type="entry name" value="CheY-like"/>
    <property type="match status" value="1"/>
</dbReference>
<feature type="transmembrane region" description="Helical" evidence="7">
    <location>
        <begin position="186"/>
        <end position="206"/>
    </location>
</feature>
<keyword evidence="4" id="KW-0902">Two-component regulatory system</keyword>
<dbReference type="InterPro" id="IPR004358">
    <property type="entry name" value="Sig_transdc_His_kin-like_C"/>
</dbReference>
<evidence type="ECO:0000259" key="9">
    <source>
        <dbReference type="PROSITE" id="PS50110"/>
    </source>
</evidence>
<dbReference type="InterPro" id="IPR036890">
    <property type="entry name" value="HATPase_C_sf"/>
</dbReference>
<proteinExistence type="predicted"/>
<organism evidence="12 13">
    <name type="scientific">Leisingera daeponensis</name>
    <dbReference type="NCBI Taxonomy" id="405746"/>
    <lineage>
        <taxon>Bacteria</taxon>
        <taxon>Pseudomonadati</taxon>
        <taxon>Pseudomonadota</taxon>
        <taxon>Alphaproteobacteria</taxon>
        <taxon>Rhodobacterales</taxon>
        <taxon>Roseobacteraceae</taxon>
        <taxon>Leisingera</taxon>
    </lineage>
</organism>
<protein>
    <recommendedName>
        <fullName evidence="2">histidine kinase</fullName>
        <ecNumber evidence="2">2.7.13.3</ecNumber>
    </recommendedName>
</protein>
<dbReference type="SUPFAM" id="SSF55785">
    <property type="entry name" value="PYP-like sensor domain (PAS domain)"/>
    <property type="match status" value="1"/>
</dbReference>
<dbReference type="Proteomes" id="UP000766629">
    <property type="component" value="Unassembled WGS sequence"/>
</dbReference>
<feature type="domain" description="Response regulatory" evidence="9">
    <location>
        <begin position="630"/>
        <end position="745"/>
    </location>
</feature>
<dbReference type="InterPro" id="IPR001610">
    <property type="entry name" value="PAC"/>
</dbReference>
<dbReference type="Pfam" id="PF13426">
    <property type="entry name" value="PAS_9"/>
    <property type="match status" value="1"/>
</dbReference>
<evidence type="ECO:0000259" key="10">
    <source>
        <dbReference type="PROSITE" id="PS50112"/>
    </source>
</evidence>
<evidence type="ECO:0000259" key="11">
    <source>
        <dbReference type="PROSITE" id="PS50113"/>
    </source>
</evidence>
<keyword evidence="6" id="KW-0175">Coiled coil</keyword>
<dbReference type="SUPFAM" id="SSF47384">
    <property type="entry name" value="Homodimeric domain of signal transducing histidine kinase"/>
    <property type="match status" value="1"/>
</dbReference>
<evidence type="ECO:0000256" key="7">
    <source>
        <dbReference type="SAM" id="Phobius"/>
    </source>
</evidence>
<dbReference type="InterPro" id="IPR036097">
    <property type="entry name" value="HisK_dim/P_sf"/>
</dbReference>
<reference evidence="12 13" key="1">
    <citation type="submission" date="2021-06" db="EMBL/GenBank/DDBJ databases">
        <title>50 bacteria genomes isolated from Dapeng, Shenzhen, China.</title>
        <authorList>
            <person name="Zheng W."/>
            <person name="Yu S."/>
            <person name="Huang Y."/>
        </authorList>
    </citation>
    <scope>NUCLEOTIDE SEQUENCE [LARGE SCALE GENOMIC DNA]</scope>
    <source>
        <strain evidence="12 13">DP1N14-2</strain>
    </source>
</reference>
<feature type="transmembrane region" description="Helical" evidence="7">
    <location>
        <begin position="101"/>
        <end position="120"/>
    </location>
</feature>
<dbReference type="Pfam" id="PF00512">
    <property type="entry name" value="HisKA"/>
    <property type="match status" value="1"/>
</dbReference>
<dbReference type="EMBL" id="JAHVJA010000010">
    <property type="protein sequence ID" value="MBY6141452.1"/>
    <property type="molecule type" value="Genomic_DNA"/>
</dbReference>
<dbReference type="PRINTS" id="PR00344">
    <property type="entry name" value="BCTRLSENSOR"/>
</dbReference>
<dbReference type="Pfam" id="PF00072">
    <property type="entry name" value="Response_reg"/>
    <property type="match status" value="1"/>
</dbReference>
<feature type="coiled-coil region" evidence="6">
    <location>
        <begin position="218"/>
        <end position="245"/>
    </location>
</feature>
<dbReference type="CDD" id="cd00130">
    <property type="entry name" value="PAS"/>
    <property type="match status" value="1"/>
</dbReference>
<feature type="modified residue" description="4-aspartylphosphate" evidence="5">
    <location>
        <position position="679"/>
    </location>
</feature>
<evidence type="ECO:0000256" key="3">
    <source>
        <dbReference type="ARBA" id="ARBA00022553"/>
    </source>
</evidence>
<feature type="domain" description="PAC" evidence="11">
    <location>
        <begin position="313"/>
        <end position="367"/>
    </location>
</feature>
<dbReference type="SMART" id="SM00448">
    <property type="entry name" value="REC"/>
    <property type="match status" value="1"/>
</dbReference>
<dbReference type="InterPro" id="IPR001789">
    <property type="entry name" value="Sig_transdc_resp-reg_receiver"/>
</dbReference>
<dbReference type="RefSeq" id="WP_222509490.1">
    <property type="nucleotide sequence ID" value="NZ_JAHVJA010000010.1"/>
</dbReference>
<dbReference type="Gene3D" id="3.30.450.20">
    <property type="entry name" value="PAS domain"/>
    <property type="match status" value="1"/>
</dbReference>
<feature type="transmembrane region" description="Helical" evidence="7">
    <location>
        <begin position="157"/>
        <end position="174"/>
    </location>
</feature>
<gene>
    <name evidence="12" type="ORF">KUV26_18585</name>
</gene>
<sequence length="754" mass="81481">MKVGNGSDNGPLASYERKYSSLELMLRYAKGRYKTFWPRQLFVFGVCLFLGLATDMTIAAFGFLAAFTGDAADSFCLRRLPVLAANGVPERRLRLLSTASAAIYGAGMSICATLPYWPWVEAGVDTGHHIDILFSIAFLTGVAMNAAITLPYHRAASVVWMLFFCAVPTVMLWADLKSGGGFTTEWQLHAAGIVTMTGYMFWLASYGRRAFENTRQYNQATAAQQQQLEAANTRLQEQRMEARRLALVARNANDSVMLMDREGRITWVNDSFSRLSGYSFDEAVGAFPGDLLNGGKTDPATIQKLDDGIRHAVPVRVQVCNRRKDGSWIWIETSQVPMLNSAGEVETVIAVERDITASKEHARQLEEARIAAEEGARAKADFLATMSHEIRTPMNGVIGMAQLLRDSGLSEEQEVYADTILSSAGMLLGLINDVLDFSKMDAEEISLSPVNFDPRACFESTVRLLQAQAGGKGLEMALDIQDDLPAQLYGDDRRIRQILMNLAGNAIKFTKQGRVAVALGGAPADGGYELTFTVTDTGIGIAEHKLADVFERFSQADAAISRQYGGTGLGLAISRRLAEAMGGSIAVSSELGAGSCFAVRLKLQAEQADGAALPAGAAAADDAAELGGLRILVAEDNAVNRLLVEKFLNAAPVELAFACDGREAVAQFEGFEPDIILMDMSMPEMDGLEATRAIRALPRPQPAIVALTANAFESDRKACMAAGMDDFMSKPISKSELLDLLAQLAPQAQSRRAG</sequence>
<evidence type="ECO:0000313" key="13">
    <source>
        <dbReference type="Proteomes" id="UP000766629"/>
    </source>
</evidence>
<name>A0ABS7NJS6_9RHOB</name>
<comment type="catalytic activity">
    <reaction evidence="1">
        <text>ATP + protein L-histidine = ADP + protein N-phospho-L-histidine.</text>
        <dbReference type="EC" id="2.7.13.3"/>
    </reaction>
</comment>
<dbReference type="SMART" id="SM00086">
    <property type="entry name" value="PAC"/>
    <property type="match status" value="1"/>
</dbReference>
<accession>A0ABS7NJS6</accession>
<dbReference type="SMART" id="SM00091">
    <property type="entry name" value="PAS"/>
    <property type="match status" value="1"/>
</dbReference>
<keyword evidence="7" id="KW-0812">Transmembrane</keyword>
<dbReference type="InterPro" id="IPR035965">
    <property type="entry name" value="PAS-like_dom_sf"/>
</dbReference>
<keyword evidence="3 5" id="KW-0597">Phosphoprotein</keyword>
<dbReference type="InterPro" id="IPR003661">
    <property type="entry name" value="HisK_dim/P_dom"/>
</dbReference>
<feature type="transmembrane region" description="Helical" evidence="7">
    <location>
        <begin position="132"/>
        <end position="150"/>
    </location>
</feature>
<dbReference type="CDD" id="cd00082">
    <property type="entry name" value="HisKA"/>
    <property type="match status" value="1"/>
</dbReference>
<dbReference type="InterPro" id="IPR003594">
    <property type="entry name" value="HATPase_dom"/>
</dbReference>
<evidence type="ECO:0000256" key="1">
    <source>
        <dbReference type="ARBA" id="ARBA00000085"/>
    </source>
</evidence>